<feature type="region of interest" description="Disordered" evidence="1">
    <location>
        <begin position="284"/>
        <end position="328"/>
    </location>
</feature>
<dbReference type="AlphaFoldDB" id="A0AAD8RX66"/>
<dbReference type="EMBL" id="JAUUTY010000005">
    <property type="protein sequence ID" value="KAK1632324.1"/>
    <property type="molecule type" value="Genomic_DNA"/>
</dbReference>
<dbReference type="InterPro" id="IPR006912">
    <property type="entry name" value="Harbinger_derived_prot"/>
</dbReference>
<organism evidence="2 3">
    <name type="scientific">Lolium multiflorum</name>
    <name type="common">Italian ryegrass</name>
    <name type="synonym">Lolium perenne subsp. multiflorum</name>
    <dbReference type="NCBI Taxonomy" id="4521"/>
    <lineage>
        <taxon>Eukaryota</taxon>
        <taxon>Viridiplantae</taxon>
        <taxon>Streptophyta</taxon>
        <taxon>Embryophyta</taxon>
        <taxon>Tracheophyta</taxon>
        <taxon>Spermatophyta</taxon>
        <taxon>Magnoliopsida</taxon>
        <taxon>Liliopsida</taxon>
        <taxon>Poales</taxon>
        <taxon>Poaceae</taxon>
        <taxon>BOP clade</taxon>
        <taxon>Pooideae</taxon>
        <taxon>Poodae</taxon>
        <taxon>Poeae</taxon>
        <taxon>Poeae Chloroplast Group 2 (Poeae type)</taxon>
        <taxon>Loliodinae</taxon>
        <taxon>Loliinae</taxon>
        <taxon>Lolium</taxon>
    </lineage>
</organism>
<gene>
    <name evidence="2" type="ORF">QYE76_006639</name>
</gene>
<name>A0AAD8RX66_LOLMU</name>
<sequence>MASEDVHMADLDDSSTDWSSSDSDDSDLDEVLNDDETEMMLLLFGMKHMEDRAKLLDHRKGSMMGRMCIPRNRALGHEQLMQDYFAESIKEKKDKALTRKEACFTKNQEACRKDIERAFGVLQAKFAIVRGPARFWDKETLVDIMTCCVILHNMIIEDERAPPCAAASSILLRREITRSPAPHSTPTPAWTPAAAVLPRRRADRDTVEEAWRLKCKRSAAGSRRAACRYAGALYVPDSLREYAAGGRWYRQDPPLKPMSGGAFEKWLAEWQRDRASKAAWAATIGSTSGGGSGGGEEEEEAAEEEAAFRRAVAESEADAAEKARAEAEEEAAAIAAVREFEAREAQEEAASIAFIPYVILDE</sequence>
<reference evidence="2" key="1">
    <citation type="submission" date="2023-07" db="EMBL/GenBank/DDBJ databases">
        <title>A chromosome-level genome assembly of Lolium multiflorum.</title>
        <authorList>
            <person name="Chen Y."/>
            <person name="Copetti D."/>
            <person name="Kolliker R."/>
            <person name="Studer B."/>
        </authorList>
    </citation>
    <scope>NUCLEOTIDE SEQUENCE</scope>
    <source>
        <strain evidence="2">02402/16</strain>
        <tissue evidence="2">Leaf</tissue>
    </source>
</reference>
<evidence type="ECO:0000313" key="3">
    <source>
        <dbReference type="Proteomes" id="UP001231189"/>
    </source>
</evidence>
<evidence type="ECO:0000313" key="2">
    <source>
        <dbReference type="EMBL" id="KAK1632324.1"/>
    </source>
</evidence>
<feature type="region of interest" description="Disordered" evidence="1">
    <location>
        <begin position="1"/>
        <end position="30"/>
    </location>
</feature>
<evidence type="ECO:0008006" key="4">
    <source>
        <dbReference type="Google" id="ProtNLM"/>
    </source>
</evidence>
<accession>A0AAD8RX66</accession>
<feature type="compositionally biased region" description="Acidic residues" evidence="1">
    <location>
        <begin position="295"/>
        <end position="305"/>
    </location>
</feature>
<feature type="compositionally biased region" description="Basic and acidic residues" evidence="1">
    <location>
        <begin position="1"/>
        <end position="10"/>
    </location>
</feature>
<dbReference type="Proteomes" id="UP001231189">
    <property type="component" value="Unassembled WGS sequence"/>
</dbReference>
<dbReference type="Pfam" id="PF04827">
    <property type="entry name" value="Plant_tran"/>
    <property type="match status" value="1"/>
</dbReference>
<dbReference type="PANTHER" id="PTHR47150">
    <property type="entry name" value="OS12G0169200 PROTEIN"/>
    <property type="match status" value="1"/>
</dbReference>
<protein>
    <recommendedName>
        <fullName evidence="4">DDE Tnp4 domain-containing protein</fullName>
    </recommendedName>
</protein>
<dbReference type="PANTHER" id="PTHR47150:SF5">
    <property type="entry name" value="OS07G0546750 PROTEIN"/>
    <property type="match status" value="1"/>
</dbReference>
<comment type="caution">
    <text evidence="2">The sequence shown here is derived from an EMBL/GenBank/DDBJ whole genome shotgun (WGS) entry which is preliminary data.</text>
</comment>
<proteinExistence type="predicted"/>
<keyword evidence="3" id="KW-1185">Reference proteome</keyword>
<evidence type="ECO:0000256" key="1">
    <source>
        <dbReference type="SAM" id="MobiDB-lite"/>
    </source>
</evidence>
<feature type="compositionally biased region" description="Basic and acidic residues" evidence="1">
    <location>
        <begin position="306"/>
        <end position="326"/>
    </location>
</feature>